<comment type="caution">
    <text evidence="7">The sequence shown here is derived from an EMBL/GenBank/DDBJ whole genome shotgun (WGS) entry which is preliminary data.</text>
</comment>
<evidence type="ECO:0000256" key="3">
    <source>
        <dbReference type="ARBA" id="ARBA00022750"/>
    </source>
</evidence>
<dbReference type="InterPro" id="IPR025724">
    <property type="entry name" value="GAG-pre-integrase_dom"/>
</dbReference>
<dbReference type="InterPro" id="IPR001584">
    <property type="entry name" value="Integrase_cat-core"/>
</dbReference>
<dbReference type="InterPro" id="IPR057670">
    <property type="entry name" value="SH3_retrovirus"/>
</dbReference>
<dbReference type="SUPFAM" id="SSF53098">
    <property type="entry name" value="Ribonuclease H-like"/>
    <property type="match status" value="1"/>
</dbReference>
<dbReference type="Pfam" id="PF13976">
    <property type="entry name" value="gag_pre-integrs"/>
    <property type="match status" value="1"/>
</dbReference>
<feature type="region of interest" description="Disordered" evidence="5">
    <location>
        <begin position="244"/>
        <end position="280"/>
    </location>
</feature>
<dbReference type="InterPro" id="IPR013103">
    <property type="entry name" value="RVT_2"/>
</dbReference>
<dbReference type="InterPro" id="IPR054722">
    <property type="entry name" value="PolX-like_BBD"/>
</dbReference>
<accession>A0A8T3AZ04</accession>
<dbReference type="InterPro" id="IPR043502">
    <property type="entry name" value="DNA/RNA_pol_sf"/>
</dbReference>
<name>A0A8T3AZ04_DENNO</name>
<evidence type="ECO:0000256" key="1">
    <source>
        <dbReference type="ARBA" id="ARBA00022670"/>
    </source>
</evidence>
<keyword evidence="2" id="KW-0479">Metal-binding</keyword>
<keyword evidence="4" id="KW-0378">Hydrolase</keyword>
<dbReference type="Pfam" id="PF25597">
    <property type="entry name" value="SH3_retrovirus"/>
    <property type="match status" value="1"/>
</dbReference>
<dbReference type="Pfam" id="PF14223">
    <property type="entry name" value="Retrotran_gag_2"/>
    <property type="match status" value="1"/>
</dbReference>
<dbReference type="PANTHER" id="PTHR42648:SF26">
    <property type="entry name" value="INTEGRASE CATALYTIC DOMAIN-CONTAINING PROTEIN"/>
    <property type="match status" value="1"/>
</dbReference>
<dbReference type="InterPro" id="IPR036397">
    <property type="entry name" value="RNaseH_sf"/>
</dbReference>
<feature type="compositionally biased region" description="Low complexity" evidence="5">
    <location>
        <begin position="824"/>
        <end position="834"/>
    </location>
</feature>
<evidence type="ECO:0000313" key="7">
    <source>
        <dbReference type="EMBL" id="KAI0501796.1"/>
    </source>
</evidence>
<dbReference type="GO" id="GO:0015074">
    <property type="term" value="P:DNA integration"/>
    <property type="evidence" value="ECO:0007669"/>
    <property type="project" value="InterPro"/>
</dbReference>
<keyword evidence="3" id="KW-0064">Aspartyl protease</keyword>
<organism evidence="7 8">
    <name type="scientific">Dendrobium nobile</name>
    <name type="common">Orchid</name>
    <dbReference type="NCBI Taxonomy" id="94219"/>
    <lineage>
        <taxon>Eukaryota</taxon>
        <taxon>Viridiplantae</taxon>
        <taxon>Streptophyta</taxon>
        <taxon>Embryophyta</taxon>
        <taxon>Tracheophyta</taxon>
        <taxon>Spermatophyta</taxon>
        <taxon>Magnoliopsida</taxon>
        <taxon>Liliopsida</taxon>
        <taxon>Asparagales</taxon>
        <taxon>Orchidaceae</taxon>
        <taxon>Epidendroideae</taxon>
        <taxon>Malaxideae</taxon>
        <taxon>Dendrobiinae</taxon>
        <taxon>Dendrobium</taxon>
    </lineage>
</organism>
<dbReference type="InterPro" id="IPR039537">
    <property type="entry name" value="Retrotran_Ty1/copia-like"/>
</dbReference>
<evidence type="ECO:0000259" key="6">
    <source>
        <dbReference type="PROSITE" id="PS50994"/>
    </source>
</evidence>
<dbReference type="Pfam" id="PF00665">
    <property type="entry name" value="rve"/>
    <property type="match status" value="1"/>
</dbReference>
<dbReference type="OrthoDB" id="1737296at2759"/>
<dbReference type="PROSITE" id="PS50994">
    <property type="entry name" value="INTEGRASE"/>
    <property type="match status" value="1"/>
</dbReference>
<evidence type="ECO:0000256" key="4">
    <source>
        <dbReference type="ARBA" id="ARBA00022801"/>
    </source>
</evidence>
<dbReference type="GO" id="GO:0046872">
    <property type="term" value="F:metal ion binding"/>
    <property type="evidence" value="ECO:0007669"/>
    <property type="project" value="UniProtKB-KW"/>
</dbReference>
<evidence type="ECO:0000256" key="2">
    <source>
        <dbReference type="ARBA" id="ARBA00022723"/>
    </source>
</evidence>
<feature type="compositionally biased region" description="Polar residues" evidence="5">
    <location>
        <begin position="259"/>
        <end position="280"/>
    </location>
</feature>
<dbReference type="CDD" id="cd09272">
    <property type="entry name" value="RNase_HI_RT_Ty1"/>
    <property type="match status" value="1"/>
</dbReference>
<dbReference type="Proteomes" id="UP000829196">
    <property type="component" value="Unassembled WGS sequence"/>
</dbReference>
<dbReference type="Pfam" id="PF07727">
    <property type="entry name" value="RVT_2"/>
    <property type="match status" value="1"/>
</dbReference>
<feature type="region of interest" description="Disordered" evidence="5">
    <location>
        <begin position="805"/>
        <end position="841"/>
    </location>
</feature>
<sequence length="1370" mass="153373">MTDSASSRLQDRSDNTVPNEATVSANLKFVVSNLRNLVSSSLTPDNFLIWKSQILKTLRANGFLKFLDSKSLPPSQFVQNQDGTSAINPAYAQWIQTDQNLSASICSTISDSILPYVISLESTAEVWSALETRFQATNRSKVIQLRNSLHNVSLKNNSMTVYLSEIKAIVDQIAAAGSSVDQEDIIHHILNGLPPMYQSFKSSIRTSTAPLTLDQIYPLLLSEEINLAADAVRFASNQDPTMALFNTRGRGRRPKGKASYTSSTSNNGHNIQTSNATSIPRNNSAPAVLCQICFKKGHSAQTCWHRLNIQYVPSGRNNNSALAASSEAPDTTWFLDSGASSHLTNSMDNMSVAHSYHGDDNITVGNGNTVPISHSGSGILPTPNRKLRLSQLLHTPSLKFNLLSISQLTRDNNISIIFDPNGFTLKDLETQQTLLTGPCKGGLYPIPIRSQTPNQAALSAAPTASHVWHHRLGHPHKRIFDFISQNYPVLHMNRQMHSCSSCIASKCHKLVFDNSSNRQTQPLSIIHSDVWGPAPISSNQGFRFYVIFVDDFTRYCWVFPLQYKSDVFLTFVNFKNQIEKLTTNQIKILRTDGGSEYVNASFKQYLTQHGIVHQLSCPYTPEQNGLAERKHRHIIETTRTLLHTAHVPLAYWPEAVNTSVFLINRLPSGTINKQTPLELMFNKTPNYSGLKVFGCECYPLLPPHTVNKLQPKSQKCIFLGYSDQYKGYRCLNPLTNKIMISRHVNFLENSFPFSEQVLYTNNTATNICPLLLTPASINLRSMSNNNMGENHLPVSKVIQPTVQVSDTTQSPPMCDLSEAPPPTTHQHTSHPMTTRSKTGTLKPRSRLNLIHSHNAAEASSDPTTFTEASKFLHWRQAMAAEVLALQKQGTWSLVEPPVNATILGSKWTFRTKYLMDGSIGKHKARLVAQGNNQEYGLDYTETFSPVVKLPTIRIMLAIALYHNWTVQQLDVANAFLHGKLTETIYLRQPKGFEDSSKPGHVCRLNKAIYGLKQAPRQWYNTFTSFLLTLGFNHSQADPSLLIYAKNQVQIFLLIYVDDILITGNSSAMISSVLTTLDSEFAMKHLGQVHDFLGIKINKTDSAYFLSQATYAYKILQLADLTQCNALSNPTCTKIPADIKPDTFSSDPVLYRKLTGALQYLTLTRPDISFSVNLLSQNMHNPDSKHFYLLKRLLRYIKGTLHFGLPITKTDLILKSFSDADWAGDPITRKSTTGFCSFLGSSLISWTVKKQRTVSRSSTESEFRALAALTSDIIWLRRLLRDFGIQQNYSTNLFCDNMSAIALANNPVFHSRTKHIEIDQKFLRDHIQQHNINLHPISTIDQIADIFTKPLSTPRFHQLRLKLTISQDPSI</sequence>
<keyword evidence="1" id="KW-0645">Protease</keyword>
<proteinExistence type="predicted"/>
<keyword evidence="8" id="KW-1185">Reference proteome</keyword>
<dbReference type="GO" id="GO:0006508">
    <property type="term" value="P:proteolysis"/>
    <property type="evidence" value="ECO:0007669"/>
    <property type="project" value="UniProtKB-KW"/>
</dbReference>
<dbReference type="Pfam" id="PF22936">
    <property type="entry name" value="Pol_BBD"/>
    <property type="match status" value="1"/>
</dbReference>
<evidence type="ECO:0000313" key="8">
    <source>
        <dbReference type="Proteomes" id="UP000829196"/>
    </source>
</evidence>
<dbReference type="InterPro" id="IPR012337">
    <property type="entry name" value="RNaseH-like_sf"/>
</dbReference>
<feature type="domain" description="Integrase catalytic" evidence="6">
    <location>
        <begin position="518"/>
        <end position="684"/>
    </location>
</feature>
<dbReference type="GO" id="GO:0004190">
    <property type="term" value="F:aspartic-type endopeptidase activity"/>
    <property type="evidence" value="ECO:0007669"/>
    <property type="project" value="UniProtKB-KW"/>
</dbReference>
<dbReference type="PANTHER" id="PTHR42648">
    <property type="entry name" value="TRANSPOSASE, PUTATIVE-RELATED"/>
    <property type="match status" value="1"/>
</dbReference>
<dbReference type="EMBL" id="JAGYWB010000012">
    <property type="protein sequence ID" value="KAI0501796.1"/>
    <property type="molecule type" value="Genomic_DNA"/>
</dbReference>
<protein>
    <recommendedName>
        <fullName evidence="6">Integrase catalytic domain-containing protein</fullName>
    </recommendedName>
</protein>
<reference evidence="7" key="1">
    <citation type="journal article" date="2022" name="Front. Genet.">
        <title>Chromosome-Scale Assembly of the Dendrobium nobile Genome Provides Insights Into the Molecular Mechanism of the Biosynthesis of the Medicinal Active Ingredient of Dendrobium.</title>
        <authorList>
            <person name="Xu Q."/>
            <person name="Niu S.-C."/>
            <person name="Li K.-L."/>
            <person name="Zheng P.-J."/>
            <person name="Zhang X.-J."/>
            <person name="Jia Y."/>
            <person name="Liu Y."/>
            <person name="Niu Y.-X."/>
            <person name="Yu L.-H."/>
            <person name="Chen D.-F."/>
            <person name="Zhang G.-Q."/>
        </authorList>
    </citation>
    <scope>NUCLEOTIDE SEQUENCE</scope>
    <source>
        <tissue evidence="7">Leaf</tissue>
    </source>
</reference>
<dbReference type="GO" id="GO:0003676">
    <property type="term" value="F:nucleic acid binding"/>
    <property type="evidence" value="ECO:0007669"/>
    <property type="project" value="InterPro"/>
</dbReference>
<gene>
    <name evidence="7" type="ORF">KFK09_016741</name>
</gene>
<dbReference type="SUPFAM" id="SSF56672">
    <property type="entry name" value="DNA/RNA polymerases"/>
    <property type="match status" value="1"/>
</dbReference>
<evidence type="ECO:0000256" key="5">
    <source>
        <dbReference type="SAM" id="MobiDB-lite"/>
    </source>
</evidence>
<dbReference type="Gene3D" id="3.30.420.10">
    <property type="entry name" value="Ribonuclease H-like superfamily/Ribonuclease H"/>
    <property type="match status" value="1"/>
</dbReference>